<sequence length="255" mass="27221">MAECGAFAFGVVLGWFVYFTNRYRKGDVQFSDLIALLGVIGGAAVTALFGGASGTLFGYYGVGLAVGFFAYFLVLVLMVARSDQFDATWFLDGRRKALPDGWTIPGEVRATTAPMAPQRPAAPAAPVAFGAPQPIEDSPRARLNAARDQTLTALTEAQRELLRRIGLASTDTERNPLQASLADITDQLDALAQLRLRDILESDAVRASLAQLAAITSDITRTAQEMRQATDVLTKASQLIDRATKAVGVITGLLA</sequence>
<keyword evidence="1" id="KW-0812">Transmembrane</keyword>
<proteinExistence type="predicted"/>
<reference evidence="2" key="2">
    <citation type="submission" date="2022-05" db="EMBL/GenBank/DDBJ databases">
        <authorList>
            <person name="Kunte H.-J."/>
        </authorList>
    </citation>
    <scope>NUCLEOTIDE SEQUENCE</scope>
    <source>
        <strain evidence="2">G5</strain>
    </source>
</reference>
<feature type="transmembrane region" description="Helical" evidence="1">
    <location>
        <begin position="57"/>
        <end position="80"/>
    </location>
</feature>
<evidence type="ECO:0000313" key="2">
    <source>
        <dbReference type="EMBL" id="URF07804.1"/>
    </source>
</evidence>
<name>A0AAE9I4V4_9BURK</name>
<dbReference type="AlphaFoldDB" id="A0AAE9I4V4"/>
<keyword evidence="1" id="KW-0472">Membrane</keyword>
<dbReference type="Proteomes" id="UP001056132">
    <property type="component" value="Chromosome 2"/>
</dbReference>
<gene>
    <name evidence="2" type="ORF">M5D45_21805</name>
</gene>
<protein>
    <submittedName>
        <fullName evidence="2">Uncharacterized protein</fullName>
    </submittedName>
</protein>
<dbReference type="EMBL" id="CP097331">
    <property type="protein sequence ID" value="URF07804.1"/>
    <property type="molecule type" value="Genomic_DNA"/>
</dbReference>
<keyword evidence="1" id="KW-1133">Transmembrane helix</keyword>
<dbReference type="RefSeq" id="WP_186296804.1">
    <property type="nucleotide sequence ID" value="NZ_CAJPVH010000004.1"/>
</dbReference>
<reference evidence="2" key="1">
    <citation type="journal article" date="2022" name="Microbiol. Resour. Announc.">
        <title>Genome Sequence of Cupriavidus campinensis Strain G5, a Member of a Bacterial Consortium Capable of Polyethylene Degradation.</title>
        <authorList>
            <person name="Schneider B."/>
            <person name="Pfeiffer F."/>
            <person name="Dyall-Smith M."/>
            <person name="Kunte H.J."/>
        </authorList>
    </citation>
    <scope>NUCLEOTIDE SEQUENCE</scope>
    <source>
        <strain evidence="2">G5</strain>
    </source>
</reference>
<feature type="transmembrane region" description="Helical" evidence="1">
    <location>
        <begin position="33"/>
        <end position="51"/>
    </location>
</feature>
<dbReference type="KEGG" id="ccam:M5D45_21805"/>
<evidence type="ECO:0000313" key="3">
    <source>
        <dbReference type="Proteomes" id="UP001056132"/>
    </source>
</evidence>
<accession>A0AAE9I4V4</accession>
<evidence type="ECO:0000256" key="1">
    <source>
        <dbReference type="SAM" id="Phobius"/>
    </source>
</evidence>
<feature type="transmembrane region" description="Helical" evidence="1">
    <location>
        <begin position="6"/>
        <end position="21"/>
    </location>
</feature>
<organism evidence="2 3">
    <name type="scientific">Cupriavidus campinensis</name>
    <dbReference type="NCBI Taxonomy" id="151783"/>
    <lineage>
        <taxon>Bacteria</taxon>
        <taxon>Pseudomonadati</taxon>
        <taxon>Pseudomonadota</taxon>
        <taxon>Betaproteobacteria</taxon>
        <taxon>Burkholderiales</taxon>
        <taxon>Burkholderiaceae</taxon>
        <taxon>Cupriavidus</taxon>
    </lineage>
</organism>